<evidence type="ECO:0000256" key="3">
    <source>
        <dbReference type="ARBA" id="ARBA00023002"/>
    </source>
</evidence>
<evidence type="ECO:0000256" key="2">
    <source>
        <dbReference type="ARBA" id="ARBA00022857"/>
    </source>
</evidence>
<gene>
    <name evidence="5" type="ORF">CSW64_10300</name>
</gene>
<organism evidence="5 6">
    <name type="scientific">Caulobacter mirabilis</name>
    <dbReference type="NCBI Taxonomy" id="69666"/>
    <lineage>
        <taxon>Bacteria</taxon>
        <taxon>Pseudomonadati</taxon>
        <taxon>Pseudomonadota</taxon>
        <taxon>Alphaproteobacteria</taxon>
        <taxon>Caulobacterales</taxon>
        <taxon>Caulobacteraceae</taxon>
        <taxon>Caulobacter</taxon>
    </lineage>
</organism>
<dbReference type="PANTHER" id="PTHR38011:SF7">
    <property type="entry name" value="2,5-DIAMINO-6-RIBOSYLAMINO-4(3H)-PYRIMIDINONE 5'-PHOSPHATE REDUCTASE"/>
    <property type="match status" value="1"/>
</dbReference>
<dbReference type="KEGG" id="cmb:CSW64_10300"/>
<comment type="pathway">
    <text evidence="1">Cofactor biosynthesis; riboflavin biosynthesis.</text>
</comment>
<dbReference type="InterPro" id="IPR011549">
    <property type="entry name" value="RibD_C"/>
</dbReference>
<name>A0A2D2AXR3_9CAUL</name>
<evidence type="ECO:0000259" key="4">
    <source>
        <dbReference type="Pfam" id="PF01872"/>
    </source>
</evidence>
<dbReference type="GO" id="GO:0008703">
    <property type="term" value="F:5-amino-6-(5-phosphoribosylamino)uracil reductase activity"/>
    <property type="evidence" value="ECO:0007669"/>
    <property type="project" value="InterPro"/>
</dbReference>
<evidence type="ECO:0000313" key="5">
    <source>
        <dbReference type="EMBL" id="ATQ42773.1"/>
    </source>
</evidence>
<keyword evidence="2" id="KW-0521">NADP</keyword>
<dbReference type="Proteomes" id="UP000228945">
    <property type="component" value="Chromosome"/>
</dbReference>
<dbReference type="GO" id="GO:0050661">
    <property type="term" value="F:NADP binding"/>
    <property type="evidence" value="ECO:0007669"/>
    <property type="project" value="InterPro"/>
</dbReference>
<evidence type="ECO:0000256" key="1">
    <source>
        <dbReference type="ARBA" id="ARBA00005104"/>
    </source>
</evidence>
<dbReference type="Pfam" id="PF01872">
    <property type="entry name" value="RibD_C"/>
    <property type="match status" value="1"/>
</dbReference>
<dbReference type="SUPFAM" id="SSF53597">
    <property type="entry name" value="Dihydrofolate reductase-like"/>
    <property type="match status" value="1"/>
</dbReference>
<proteinExistence type="predicted"/>
<dbReference type="GO" id="GO:0009231">
    <property type="term" value="P:riboflavin biosynthetic process"/>
    <property type="evidence" value="ECO:0007669"/>
    <property type="project" value="UniProtKB-UniPathway"/>
</dbReference>
<dbReference type="Gene3D" id="3.40.430.10">
    <property type="entry name" value="Dihydrofolate Reductase, subunit A"/>
    <property type="match status" value="1"/>
</dbReference>
<dbReference type="InterPro" id="IPR024072">
    <property type="entry name" value="DHFR-like_dom_sf"/>
</dbReference>
<dbReference type="UniPathway" id="UPA00275"/>
<protein>
    <submittedName>
        <fullName evidence="5">Deaminase</fullName>
    </submittedName>
</protein>
<feature type="domain" description="Bacterial bifunctional deaminase-reductase C-terminal" evidence="4">
    <location>
        <begin position="5"/>
        <end position="217"/>
    </location>
</feature>
<dbReference type="AlphaFoldDB" id="A0A2D2AXR3"/>
<sequence>MTLSVTLKLATSLDGRIATASGESRWITGPAAREQVHRLRAMHQAVLVGIETAIADDPELTVRLPGYVGHQPVRVVLDSRQRLPLTSKLVREAGRLPTVVITVQNPNDRLTDAGVTVIQVAESDGRLDMRAALTALSAFLKAHQPAALDVEPQLFVEGGGQVAASLLAAGLVDRLEWFRAPIVLGDEGRPGVGAFVLKDLAAAPRFRRVAVEAVGDDLWERYEKA</sequence>
<accession>A0A2D2AXR3</accession>
<dbReference type="NCBIfam" id="TIGR00227">
    <property type="entry name" value="ribD_Cterm"/>
    <property type="match status" value="1"/>
</dbReference>
<dbReference type="PANTHER" id="PTHR38011">
    <property type="entry name" value="DIHYDROFOLATE REDUCTASE FAMILY PROTEIN (AFU_ORTHOLOGUE AFUA_8G06820)"/>
    <property type="match status" value="1"/>
</dbReference>
<dbReference type="OrthoDB" id="9800865at2"/>
<dbReference type="EMBL" id="CP024201">
    <property type="protein sequence ID" value="ATQ42773.1"/>
    <property type="molecule type" value="Genomic_DNA"/>
</dbReference>
<dbReference type="InterPro" id="IPR002734">
    <property type="entry name" value="RibDG_C"/>
</dbReference>
<evidence type="ECO:0000313" key="6">
    <source>
        <dbReference type="Proteomes" id="UP000228945"/>
    </source>
</evidence>
<keyword evidence="3" id="KW-0560">Oxidoreductase</keyword>
<dbReference type="InterPro" id="IPR050765">
    <property type="entry name" value="Riboflavin_Biosynth_HTPR"/>
</dbReference>
<reference evidence="5 6" key="1">
    <citation type="submission" date="2017-10" db="EMBL/GenBank/DDBJ databases">
        <title>Genome sequence of Caulobacter mirabilis FWC38.</title>
        <authorList>
            <person name="Fiebig A."/>
            <person name="Crosson S."/>
        </authorList>
    </citation>
    <scope>NUCLEOTIDE SEQUENCE [LARGE SCALE GENOMIC DNA]</scope>
    <source>
        <strain evidence="5 6">FWC 38</strain>
    </source>
</reference>
<keyword evidence="6" id="KW-1185">Reference proteome</keyword>